<keyword evidence="3" id="KW-1185">Reference proteome</keyword>
<gene>
    <name evidence="2" type="ORF">ACFOUT_12880</name>
</gene>
<sequence>MSNVFSNTRNVLLATASVALLFSCSDEAKESIEEFQEEQKVSKTELQTILETVNVSGEVDELVSELYDMDKSGSAAKVEEECYIVDYSDTGFTLSFDDCSAKEDGELLNGTISVVYGGDNENYAFTVTYNDLMVGDVSIDGTRSFKINSSEEEQSISWTVYSDMDIVLADGAEVAEEGEKTVGFVFGEEFGSGALTLDGEWILKSEGNTYIVDITEILEAQFGCEHFGKGVMALSKNGLEVSVNFGDGTCDDVATLIYPNEAEEEISLKD</sequence>
<evidence type="ECO:0000313" key="2">
    <source>
        <dbReference type="EMBL" id="MFC4096775.1"/>
    </source>
</evidence>
<organism evidence="2 3">
    <name type="scientific">Euzebyella saccharophila</name>
    <dbReference type="NCBI Taxonomy" id="679664"/>
    <lineage>
        <taxon>Bacteria</taxon>
        <taxon>Pseudomonadati</taxon>
        <taxon>Bacteroidota</taxon>
        <taxon>Flavobacteriia</taxon>
        <taxon>Flavobacteriales</taxon>
        <taxon>Flavobacteriaceae</taxon>
        <taxon>Euzebyella</taxon>
    </lineage>
</organism>
<comment type="caution">
    <text evidence="2">The sequence shown here is derived from an EMBL/GenBank/DDBJ whole genome shotgun (WGS) entry which is preliminary data.</text>
</comment>
<protein>
    <recommendedName>
        <fullName evidence="4">Lipoprotein</fullName>
    </recommendedName>
</protein>
<feature type="signal peptide" evidence="1">
    <location>
        <begin position="1"/>
        <end position="28"/>
    </location>
</feature>
<name>A0ABV8JYE3_9FLAO</name>
<accession>A0ABV8JYE3</accession>
<keyword evidence="1" id="KW-0732">Signal</keyword>
<proteinExistence type="predicted"/>
<evidence type="ECO:0008006" key="4">
    <source>
        <dbReference type="Google" id="ProtNLM"/>
    </source>
</evidence>
<dbReference type="RefSeq" id="WP_192461518.1">
    <property type="nucleotide sequence ID" value="NZ_JACYFJ010000002.1"/>
</dbReference>
<dbReference type="Proteomes" id="UP001595814">
    <property type="component" value="Unassembled WGS sequence"/>
</dbReference>
<dbReference type="EMBL" id="JBHSAW010000010">
    <property type="protein sequence ID" value="MFC4096775.1"/>
    <property type="molecule type" value="Genomic_DNA"/>
</dbReference>
<evidence type="ECO:0000313" key="3">
    <source>
        <dbReference type="Proteomes" id="UP001595814"/>
    </source>
</evidence>
<reference evidence="3" key="1">
    <citation type="journal article" date="2019" name="Int. J. Syst. Evol. Microbiol.">
        <title>The Global Catalogue of Microorganisms (GCM) 10K type strain sequencing project: providing services to taxonomists for standard genome sequencing and annotation.</title>
        <authorList>
            <consortium name="The Broad Institute Genomics Platform"/>
            <consortium name="The Broad Institute Genome Sequencing Center for Infectious Disease"/>
            <person name="Wu L."/>
            <person name="Ma J."/>
        </authorList>
    </citation>
    <scope>NUCLEOTIDE SEQUENCE [LARGE SCALE GENOMIC DNA]</scope>
    <source>
        <strain evidence="3">CECT 7477</strain>
    </source>
</reference>
<evidence type="ECO:0000256" key="1">
    <source>
        <dbReference type="SAM" id="SignalP"/>
    </source>
</evidence>
<feature type="chain" id="PRO_5045495497" description="Lipoprotein" evidence="1">
    <location>
        <begin position="29"/>
        <end position="270"/>
    </location>
</feature>